<keyword evidence="4" id="KW-1185">Reference proteome</keyword>
<dbReference type="AlphaFoldDB" id="A0A3G2R2J6"/>
<dbReference type="RefSeq" id="WP_122013941.1">
    <property type="nucleotide sequence ID" value="NZ_CP033169.1"/>
</dbReference>
<feature type="transmembrane region" description="Helical" evidence="1">
    <location>
        <begin position="32"/>
        <end position="55"/>
    </location>
</feature>
<keyword evidence="1" id="KW-0472">Membrane</keyword>
<gene>
    <name evidence="3" type="ORF">D2962_01940</name>
</gene>
<dbReference type="Proteomes" id="UP000280960">
    <property type="component" value="Chromosome"/>
</dbReference>
<evidence type="ECO:0000259" key="2">
    <source>
        <dbReference type="Pfam" id="PF07670"/>
    </source>
</evidence>
<sequence>MQNAQKSLSTGTIKRGLLAGIDVTWQLARIVIPIYFVVTFLKHTPVLDIISGLFSPLMRVFGLPGKAAIVLVLGNVVNLYAAIGAMVSLSLTLKEITVLAIMLSFCHSLPVETALAKKIGLSAINVIAVRAGLAILSGIAFNLILG</sequence>
<dbReference type="Pfam" id="PF07670">
    <property type="entry name" value="Gate"/>
    <property type="match status" value="1"/>
</dbReference>
<feature type="transmembrane region" description="Helical" evidence="1">
    <location>
        <begin position="67"/>
        <end position="90"/>
    </location>
</feature>
<dbReference type="KEGG" id="bacg:D2962_01940"/>
<protein>
    <submittedName>
        <fullName evidence="3">Nucleoside recognition protein</fullName>
    </submittedName>
</protein>
<feature type="transmembrane region" description="Helical" evidence="1">
    <location>
        <begin position="96"/>
        <end position="115"/>
    </location>
</feature>
<name>A0A3G2R2J6_9FIRM</name>
<organism evidence="3 4">
    <name type="scientific">Biomaibacter acetigenes</name>
    <dbReference type="NCBI Taxonomy" id="2316383"/>
    <lineage>
        <taxon>Bacteria</taxon>
        <taxon>Bacillati</taxon>
        <taxon>Bacillota</taxon>
        <taxon>Clostridia</taxon>
        <taxon>Thermosediminibacterales</taxon>
        <taxon>Tepidanaerobacteraceae</taxon>
        <taxon>Biomaibacter</taxon>
    </lineage>
</organism>
<dbReference type="InterPro" id="IPR011642">
    <property type="entry name" value="Gate_dom"/>
</dbReference>
<evidence type="ECO:0000313" key="3">
    <source>
        <dbReference type="EMBL" id="AYO29531.1"/>
    </source>
</evidence>
<accession>A0A3G2R2J6</accession>
<evidence type="ECO:0000256" key="1">
    <source>
        <dbReference type="SAM" id="Phobius"/>
    </source>
</evidence>
<feature type="domain" description="Nucleoside transporter/FeoB GTPase Gate" evidence="2">
    <location>
        <begin position="25"/>
        <end position="116"/>
    </location>
</feature>
<keyword evidence="1" id="KW-1133">Transmembrane helix</keyword>
<feature type="transmembrane region" description="Helical" evidence="1">
    <location>
        <begin position="127"/>
        <end position="145"/>
    </location>
</feature>
<dbReference type="EMBL" id="CP033169">
    <property type="protein sequence ID" value="AYO29531.1"/>
    <property type="molecule type" value="Genomic_DNA"/>
</dbReference>
<proteinExistence type="predicted"/>
<keyword evidence="1" id="KW-0812">Transmembrane</keyword>
<evidence type="ECO:0000313" key="4">
    <source>
        <dbReference type="Proteomes" id="UP000280960"/>
    </source>
</evidence>
<reference evidence="3 4" key="1">
    <citation type="submission" date="2018-10" db="EMBL/GenBank/DDBJ databases">
        <authorList>
            <person name="Zhang X."/>
        </authorList>
    </citation>
    <scope>NUCLEOTIDE SEQUENCE [LARGE SCALE GENOMIC DNA]</scope>
    <source>
        <strain evidence="3 4">SK-G1</strain>
    </source>
</reference>